<keyword evidence="5" id="KW-0406">Ion transport</keyword>
<dbReference type="PROSITE" id="PS00236">
    <property type="entry name" value="NEUROTR_ION_CHANNEL"/>
    <property type="match status" value="1"/>
</dbReference>
<evidence type="ECO:0000259" key="7">
    <source>
        <dbReference type="Pfam" id="PF02932"/>
    </source>
</evidence>
<dbReference type="PRINTS" id="PR00252">
    <property type="entry name" value="NRIONCHANNEL"/>
</dbReference>
<dbReference type="SUPFAM" id="SSF90112">
    <property type="entry name" value="Neurotransmitter-gated ion-channel transmembrane pore"/>
    <property type="match status" value="1"/>
</dbReference>
<evidence type="ECO:0000313" key="9">
    <source>
        <dbReference type="EMBL" id="KAL3864281.1"/>
    </source>
</evidence>
<dbReference type="Proteomes" id="UP001634394">
    <property type="component" value="Unassembled WGS sequence"/>
</dbReference>
<evidence type="ECO:0000256" key="5">
    <source>
        <dbReference type="RuleBase" id="RU000687"/>
    </source>
</evidence>
<keyword evidence="4 5" id="KW-0472">Membrane</keyword>
<feature type="transmembrane region" description="Helical" evidence="5">
    <location>
        <begin position="277"/>
        <end position="298"/>
    </location>
</feature>
<dbReference type="Gene3D" id="1.20.58.390">
    <property type="entry name" value="Neurotransmitter-gated ion-channel transmembrane domain"/>
    <property type="match status" value="1"/>
</dbReference>
<keyword evidence="3 5" id="KW-1133">Transmembrane helix</keyword>
<comment type="subcellular location">
    <subcellularLocation>
        <location evidence="1">Membrane</location>
        <topology evidence="1">Multi-pass membrane protein</topology>
    </subcellularLocation>
</comment>
<keyword evidence="10" id="KW-1185">Reference proteome</keyword>
<sequence length="439" mass="49255">MYTNVSGRQCSSIWHLRDSVVLLSFILIVYVPKINTQTSDDAKSILKKLFTTDAYNKAVRPTYDQSLAVNVSISYSLTGIIEFDSQKESLTTSGYLIITWNDYYLQWDPANYNGTSIVFIHQDKVWKPDIALQNGILEFKGLGSSDLLVTFTNDGFVSWWPYAILQSTCTVDITYFPFDTQSCNLIFTAWSYYNTEVLLTYGSNGLMLNQYEENSAWIVAGSDVGPKKGSTDATLIFTLKLKRKPLFYLLNIVLPVLMLSVMNVCVFVLPAKAGEKASFSVTVFLSLFLLLTVVAAMLPQNSTNVSFFGIFMVIMISYSTLTVTLTMFQLLLNSRDVNINPIPSWLITLTILMSRRRSRTFSKVRPAAQSQNAHIISISEYTDETTLQVKKSEVLPPSADTKLKVTWNNVSNSLDIVLFLVSVIIISLILTLLMVNVAK</sequence>
<dbReference type="AlphaFoldDB" id="A0ABD3VT33"/>
<dbReference type="InterPro" id="IPR006201">
    <property type="entry name" value="Neur_channel"/>
</dbReference>
<dbReference type="InterPro" id="IPR006202">
    <property type="entry name" value="Neur_chan_lig-bd"/>
</dbReference>
<organism evidence="9 10">
    <name type="scientific">Sinanodonta woodiana</name>
    <name type="common">Chinese pond mussel</name>
    <name type="synonym">Anodonta woodiana</name>
    <dbReference type="NCBI Taxonomy" id="1069815"/>
    <lineage>
        <taxon>Eukaryota</taxon>
        <taxon>Metazoa</taxon>
        <taxon>Spiralia</taxon>
        <taxon>Lophotrochozoa</taxon>
        <taxon>Mollusca</taxon>
        <taxon>Bivalvia</taxon>
        <taxon>Autobranchia</taxon>
        <taxon>Heteroconchia</taxon>
        <taxon>Palaeoheterodonta</taxon>
        <taxon>Unionida</taxon>
        <taxon>Unionoidea</taxon>
        <taxon>Unionidae</taxon>
        <taxon>Unioninae</taxon>
        <taxon>Sinanodonta</taxon>
    </lineage>
</organism>
<feature type="transmembrane region" description="Helical" evidence="5">
    <location>
        <begin position="305"/>
        <end position="331"/>
    </location>
</feature>
<evidence type="ECO:0000256" key="3">
    <source>
        <dbReference type="ARBA" id="ARBA00022989"/>
    </source>
</evidence>
<dbReference type="Pfam" id="PF02932">
    <property type="entry name" value="Neur_chan_memb"/>
    <property type="match status" value="1"/>
</dbReference>
<feature type="domain" description="Neurotransmitter-gated ion-channel ligand-binding" evidence="6">
    <location>
        <begin position="43"/>
        <end position="245"/>
    </location>
</feature>
<dbReference type="PANTHER" id="PTHR18945">
    <property type="entry name" value="NEUROTRANSMITTER GATED ION CHANNEL"/>
    <property type="match status" value="1"/>
</dbReference>
<name>A0ABD3VT33_SINWO</name>
<accession>A0ABD3VT33</accession>
<feature type="transmembrane region" description="Helical" evidence="5">
    <location>
        <begin position="416"/>
        <end position="438"/>
    </location>
</feature>
<evidence type="ECO:0000256" key="2">
    <source>
        <dbReference type="ARBA" id="ARBA00022692"/>
    </source>
</evidence>
<dbReference type="InterPro" id="IPR036734">
    <property type="entry name" value="Neur_chan_lig-bd_sf"/>
</dbReference>
<feature type="domain" description="Neurotransmitter-gated ion-channel transmembrane" evidence="7">
    <location>
        <begin position="252"/>
        <end position="393"/>
    </location>
</feature>
<comment type="similarity">
    <text evidence="5">Belongs to the ligand-gated ion channel (TC 1.A.9) family.</text>
</comment>
<dbReference type="InterPro" id="IPR036719">
    <property type="entry name" value="Neuro-gated_channel_TM_sf"/>
</dbReference>
<dbReference type="EMBL" id="JBJQND010000010">
    <property type="protein sequence ID" value="KAL3864258.1"/>
    <property type="molecule type" value="Genomic_DNA"/>
</dbReference>
<evidence type="ECO:0000256" key="1">
    <source>
        <dbReference type="ARBA" id="ARBA00004141"/>
    </source>
</evidence>
<keyword evidence="5" id="KW-0813">Transport</keyword>
<feature type="transmembrane region" description="Helical" evidence="5">
    <location>
        <begin position="246"/>
        <end position="271"/>
    </location>
</feature>
<dbReference type="InterPro" id="IPR006029">
    <property type="entry name" value="Neurotrans-gated_channel_TM"/>
</dbReference>
<dbReference type="Pfam" id="PF02931">
    <property type="entry name" value="Neur_chan_LBD"/>
    <property type="match status" value="1"/>
</dbReference>
<comment type="caution">
    <text evidence="9">The sequence shown here is derived from an EMBL/GenBank/DDBJ whole genome shotgun (WGS) entry which is preliminary data.</text>
</comment>
<evidence type="ECO:0000259" key="6">
    <source>
        <dbReference type="Pfam" id="PF02931"/>
    </source>
</evidence>
<dbReference type="SUPFAM" id="SSF63712">
    <property type="entry name" value="Nicotinic receptor ligand binding domain-like"/>
    <property type="match status" value="1"/>
</dbReference>
<dbReference type="GO" id="GO:0034220">
    <property type="term" value="P:monoatomic ion transmembrane transport"/>
    <property type="evidence" value="ECO:0007669"/>
    <property type="project" value="UniProtKB-KW"/>
</dbReference>
<dbReference type="CDD" id="cd18989">
    <property type="entry name" value="LGIC_ECD_cation"/>
    <property type="match status" value="1"/>
</dbReference>
<dbReference type="InterPro" id="IPR018000">
    <property type="entry name" value="Neurotransmitter_ion_chnl_CS"/>
</dbReference>
<gene>
    <name evidence="8" type="ORF">ACJMK2_005959</name>
    <name evidence="9" type="ORF">ACJMK2_005977</name>
</gene>
<protein>
    <submittedName>
        <fullName evidence="9">Uncharacterized protein</fullName>
    </submittedName>
</protein>
<dbReference type="FunFam" id="2.70.170.10:FF:000028">
    <property type="entry name" value="AcetylCholine Receptor"/>
    <property type="match status" value="1"/>
</dbReference>
<evidence type="ECO:0000256" key="4">
    <source>
        <dbReference type="ARBA" id="ARBA00023136"/>
    </source>
</evidence>
<dbReference type="Gene3D" id="2.70.170.10">
    <property type="entry name" value="Neurotransmitter-gated ion-channel ligand-binding domain"/>
    <property type="match status" value="1"/>
</dbReference>
<proteinExistence type="inferred from homology"/>
<dbReference type="CDD" id="cd19051">
    <property type="entry name" value="LGIC_TM_cation"/>
    <property type="match status" value="1"/>
</dbReference>
<dbReference type="InterPro" id="IPR038050">
    <property type="entry name" value="Neuro_actylchol_rec"/>
</dbReference>
<dbReference type="GO" id="GO:0016020">
    <property type="term" value="C:membrane"/>
    <property type="evidence" value="ECO:0007669"/>
    <property type="project" value="UniProtKB-SubCell"/>
</dbReference>
<evidence type="ECO:0000313" key="10">
    <source>
        <dbReference type="Proteomes" id="UP001634394"/>
    </source>
</evidence>
<evidence type="ECO:0000313" key="8">
    <source>
        <dbReference type="EMBL" id="KAL3864258.1"/>
    </source>
</evidence>
<reference evidence="9 10" key="1">
    <citation type="submission" date="2024-11" db="EMBL/GenBank/DDBJ databases">
        <title>Chromosome-level genome assembly of the freshwater bivalve Anodonta woodiana.</title>
        <authorList>
            <person name="Chen X."/>
        </authorList>
    </citation>
    <scope>NUCLEOTIDE SEQUENCE [LARGE SCALE GENOMIC DNA]</scope>
    <source>
        <strain evidence="9">MN2024</strain>
        <tissue evidence="9">Gills</tissue>
    </source>
</reference>
<keyword evidence="2 5" id="KW-0812">Transmembrane</keyword>
<dbReference type="EMBL" id="JBJQND010000010">
    <property type="protein sequence ID" value="KAL3864281.1"/>
    <property type="molecule type" value="Genomic_DNA"/>
</dbReference>
<keyword evidence="5" id="KW-0407">Ion channel</keyword>